<accession>A0A517M0C5</accession>
<gene>
    <name evidence="1" type="ORF">EC9_25200</name>
</gene>
<dbReference type="AlphaFoldDB" id="A0A517M0C5"/>
<evidence type="ECO:0000313" key="2">
    <source>
        <dbReference type="Proteomes" id="UP000319557"/>
    </source>
</evidence>
<keyword evidence="2" id="KW-1185">Reference proteome</keyword>
<reference evidence="1 2" key="1">
    <citation type="submission" date="2019-02" db="EMBL/GenBank/DDBJ databases">
        <title>Deep-cultivation of Planctomycetes and their phenomic and genomic characterization uncovers novel biology.</title>
        <authorList>
            <person name="Wiegand S."/>
            <person name="Jogler M."/>
            <person name="Boedeker C."/>
            <person name="Pinto D."/>
            <person name="Vollmers J."/>
            <person name="Rivas-Marin E."/>
            <person name="Kohn T."/>
            <person name="Peeters S.H."/>
            <person name="Heuer A."/>
            <person name="Rast P."/>
            <person name="Oberbeckmann S."/>
            <person name="Bunk B."/>
            <person name="Jeske O."/>
            <person name="Meyerdierks A."/>
            <person name="Storesund J.E."/>
            <person name="Kallscheuer N."/>
            <person name="Luecker S."/>
            <person name="Lage O.M."/>
            <person name="Pohl T."/>
            <person name="Merkel B.J."/>
            <person name="Hornburger P."/>
            <person name="Mueller R.-W."/>
            <person name="Bruemmer F."/>
            <person name="Labrenz M."/>
            <person name="Spormann A.M."/>
            <person name="Op den Camp H."/>
            <person name="Overmann J."/>
            <person name="Amann R."/>
            <person name="Jetten M.S.M."/>
            <person name="Mascher T."/>
            <person name="Medema M.H."/>
            <person name="Devos D.P."/>
            <person name="Kaster A.-K."/>
            <person name="Ovreas L."/>
            <person name="Rohde M."/>
            <person name="Galperin M.Y."/>
            <person name="Jogler C."/>
        </authorList>
    </citation>
    <scope>NUCLEOTIDE SEQUENCE [LARGE SCALE GENOMIC DNA]</scope>
    <source>
        <strain evidence="1 2">EC9</strain>
    </source>
</reference>
<sequence length="58" mass="6354">MTRLYFHVASGRLQSSLRSYRLLFANANTVLSNMENGGAQPIAYFQLGVISSIFVVSG</sequence>
<dbReference type="EMBL" id="CP036261">
    <property type="protein sequence ID" value="QDS88330.1"/>
    <property type="molecule type" value="Genomic_DNA"/>
</dbReference>
<organism evidence="1 2">
    <name type="scientific">Rosistilla ulvae</name>
    <dbReference type="NCBI Taxonomy" id="1930277"/>
    <lineage>
        <taxon>Bacteria</taxon>
        <taxon>Pseudomonadati</taxon>
        <taxon>Planctomycetota</taxon>
        <taxon>Planctomycetia</taxon>
        <taxon>Pirellulales</taxon>
        <taxon>Pirellulaceae</taxon>
        <taxon>Rosistilla</taxon>
    </lineage>
</organism>
<dbReference type="Proteomes" id="UP000319557">
    <property type="component" value="Chromosome"/>
</dbReference>
<proteinExistence type="predicted"/>
<evidence type="ECO:0000313" key="1">
    <source>
        <dbReference type="EMBL" id="QDS88330.1"/>
    </source>
</evidence>
<dbReference type="KEGG" id="ruv:EC9_25200"/>
<name>A0A517M0C5_9BACT</name>
<protein>
    <submittedName>
        <fullName evidence="1">Uncharacterized protein</fullName>
    </submittedName>
</protein>